<evidence type="ECO:0000256" key="6">
    <source>
        <dbReference type="ARBA" id="ARBA00022630"/>
    </source>
</evidence>
<dbReference type="GO" id="GO:0005524">
    <property type="term" value="F:ATP binding"/>
    <property type="evidence" value="ECO:0007669"/>
    <property type="project" value="UniProtKB-KW"/>
</dbReference>
<evidence type="ECO:0000256" key="3">
    <source>
        <dbReference type="ARBA" id="ARBA00010108"/>
    </source>
</evidence>
<dbReference type="STRING" id="269621.A0A238EYC3"/>
<dbReference type="SUPFAM" id="SSF82114">
    <property type="entry name" value="Riboflavin kinase-like"/>
    <property type="match status" value="1"/>
</dbReference>
<dbReference type="PANTHER" id="PTHR22749:SF6">
    <property type="entry name" value="RIBOFLAVIN KINASE"/>
    <property type="match status" value="1"/>
</dbReference>
<evidence type="ECO:0000256" key="1">
    <source>
        <dbReference type="ARBA" id="ARBA00003572"/>
    </source>
</evidence>
<evidence type="ECO:0000256" key="12">
    <source>
        <dbReference type="SAM" id="MobiDB-lite"/>
    </source>
</evidence>
<evidence type="ECO:0000256" key="5">
    <source>
        <dbReference type="ARBA" id="ARBA00017394"/>
    </source>
</evidence>
<accession>A0A238EYC3</accession>
<keyword evidence="15" id="KW-1185">Reference proteome</keyword>
<keyword evidence="9" id="KW-0547">Nucleotide-binding</keyword>
<comment type="similarity">
    <text evidence="3">Belongs to the flavokinase family.</text>
</comment>
<evidence type="ECO:0000256" key="2">
    <source>
        <dbReference type="ARBA" id="ARBA00005201"/>
    </source>
</evidence>
<feature type="region of interest" description="Disordered" evidence="12">
    <location>
        <begin position="1"/>
        <end position="37"/>
    </location>
</feature>
<evidence type="ECO:0000259" key="13">
    <source>
        <dbReference type="SMART" id="SM00904"/>
    </source>
</evidence>
<dbReference type="SMART" id="SM00904">
    <property type="entry name" value="Flavokinase"/>
    <property type="match status" value="1"/>
</dbReference>
<evidence type="ECO:0000256" key="10">
    <source>
        <dbReference type="ARBA" id="ARBA00022840"/>
    </source>
</evidence>
<dbReference type="UniPathway" id="UPA00276">
    <property type="reaction ID" value="UER00406"/>
</dbReference>
<keyword evidence="10" id="KW-0067">ATP-binding</keyword>
<protein>
    <recommendedName>
        <fullName evidence="5">Riboflavin kinase</fullName>
        <ecNumber evidence="4">2.7.1.26</ecNumber>
    </recommendedName>
    <alternativeName>
        <fullName evidence="11">Flavin mononucleotide kinase 1</fullName>
    </alternativeName>
</protein>
<comment type="pathway">
    <text evidence="2">Cofactor biosynthesis; FMN biosynthesis; FMN from riboflavin (ATP route): step 1/1.</text>
</comment>
<evidence type="ECO:0000313" key="14">
    <source>
        <dbReference type="EMBL" id="SCV66892.1"/>
    </source>
</evidence>
<name>A0A238EYC3_9BASI</name>
<keyword evidence="8" id="KW-0808">Transferase</keyword>
<dbReference type="Pfam" id="PF01687">
    <property type="entry name" value="Flavokinase"/>
    <property type="match status" value="1"/>
</dbReference>
<dbReference type="InterPro" id="IPR015865">
    <property type="entry name" value="Riboflavin_kinase_bac/euk"/>
</dbReference>
<dbReference type="InterPro" id="IPR023465">
    <property type="entry name" value="Riboflavin_kinase_dom_sf"/>
</dbReference>
<evidence type="ECO:0000256" key="8">
    <source>
        <dbReference type="ARBA" id="ARBA00022679"/>
    </source>
</evidence>
<evidence type="ECO:0000256" key="7">
    <source>
        <dbReference type="ARBA" id="ARBA00022643"/>
    </source>
</evidence>
<reference evidence="15" key="1">
    <citation type="submission" date="2016-09" db="EMBL/GenBank/DDBJ databases">
        <authorList>
            <person name="Jeantristanb JTB J.-T."/>
            <person name="Ricardo R."/>
        </authorList>
    </citation>
    <scope>NUCLEOTIDE SEQUENCE [LARGE SCALE GENOMIC DNA]</scope>
</reference>
<comment type="function">
    <text evidence="1">Catalyzes the phosphorylation of riboflavin (vitamin B2) to form flavin mononucleotide (FMN) coenzyme.</text>
</comment>
<dbReference type="Gene3D" id="2.40.30.30">
    <property type="entry name" value="Riboflavin kinase-like"/>
    <property type="match status" value="1"/>
</dbReference>
<dbReference type="EMBL" id="FMSP01000001">
    <property type="protein sequence ID" value="SCV66892.1"/>
    <property type="molecule type" value="Genomic_DNA"/>
</dbReference>
<evidence type="ECO:0000313" key="15">
    <source>
        <dbReference type="Proteomes" id="UP000198372"/>
    </source>
</evidence>
<dbReference type="GO" id="GO:0008531">
    <property type="term" value="F:riboflavin kinase activity"/>
    <property type="evidence" value="ECO:0007669"/>
    <property type="project" value="UniProtKB-EC"/>
</dbReference>
<feature type="domain" description="Riboflavin kinase" evidence="13">
    <location>
        <begin position="37"/>
        <end position="202"/>
    </location>
</feature>
<organism evidence="14 15">
    <name type="scientific">Microbotryum intermedium</name>
    <dbReference type="NCBI Taxonomy" id="269621"/>
    <lineage>
        <taxon>Eukaryota</taxon>
        <taxon>Fungi</taxon>
        <taxon>Dikarya</taxon>
        <taxon>Basidiomycota</taxon>
        <taxon>Pucciniomycotina</taxon>
        <taxon>Microbotryomycetes</taxon>
        <taxon>Microbotryales</taxon>
        <taxon>Microbotryaceae</taxon>
        <taxon>Microbotryum</taxon>
    </lineage>
</organism>
<sequence length="236" mass="26686">MPASSQPRTLYRRPTTPLQHDPSFERPELTGPEAGPEAPFPVYLKGWVTRGFGRGSKDLGCPTGESDDGWINWANLPDSSIEPYAETLQTGVYYGYARVLDPHHPQNSLAFSSSSSSSPNTTPCPHDQVWPMVMSIGWNPFYKNQSRTAEVHILHEYPQDFYGKELRVVMLGFIRPEYNYSSMDALIKDIDMDKSVSLRSVSRPSYATYASDPFFTRTSQLEKPKQDPNKVRVKTD</sequence>
<keyword evidence="6" id="KW-0285">Flavoprotein</keyword>
<dbReference type="GO" id="GO:0005739">
    <property type="term" value="C:mitochondrion"/>
    <property type="evidence" value="ECO:0007669"/>
    <property type="project" value="TreeGrafter"/>
</dbReference>
<gene>
    <name evidence="14" type="ORF">BQ2448_5538</name>
</gene>
<dbReference type="OrthoDB" id="276388at2759"/>
<evidence type="ECO:0000256" key="9">
    <source>
        <dbReference type="ARBA" id="ARBA00022741"/>
    </source>
</evidence>
<dbReference type="EC" id="2.7.1.26" evidence="4"/>
<dbReference type="PANTHER" id="PTHR22749">
    <property type="entry name" value="RIBOFLAVIN KINASE/FMN ADENYLYLTRANSFERASE"/>
    <property type="match status" value="1"/>
</dbReference>
<dbReference type="Proteomes" id="UP000198372">
    <property type="component" value="Unassembled WGS sequence"/>
</dbReference>
<dbReference type="AlphaFoldDB" id="A0A238EYC3"/>
<evidence type="ECO:0000256" key="4">
    <source>
        <dbReference type="ARBA" id="ARBA00012105"/>
    </source>
</evidence>
<dbReference type="GO" id="GO:0009398">
    <property type="term" value="P:FMN biosynthetic process"/>
    <property type="evidence" value="ECO:0007669"/>
    <property type="project" value="UniProtKB-UniPathway"/>
</dbReference>
<dbReference type="InterPro" id="IPR023468">
    <property type="entry name" value="Riboflavin_kinase"/>
</dbReference>
<evidence type="ECO:0000256" key="11">
    <source>
        <dbReference type="ARBA" id="ARBA00029960"/>
    </source>
</evidence>
<keyword evidence="7" id="KW-0288">FMN</keyword>
<proteinExistence type="inferred from homology"/>
<dbReference type="GO" id="GO:0009231">
    <property type="term" value="P:riboflavin biosynthetic process"/>
    <property type="evidence" value="ECO:0007669"/>
    <property type="project" value="InterPro"/>
</dbReference>